<organism evidence="2 3">
    <name type="scientific">Phytophthora lilii</name>
    <dbReference type="NCBI Taxonomy" id="2077276"/>
    <lineage>
        <taxon>Eukaryota</taxon>
        <taxon>Sar</taxon>
        <taxon>Stramenopiles</taxon>
        <taxon>Oomycota</taxon>
        <taxon>Peronosporomycetes</taxon>
        <taxon>Peronosporales</taxon>
        <taxon>Peronosporaceae</taxon>
        <taxon>Phytophthora</taxon>
    </lineage>
</organism>
<name>A0A9W6TV54_9STRA</name>
<gene>
    <name evidence="2" type="ORF">Plil01_000784000</name>
</gene>
<dbReference type="EMBL" id="BSXW01000370">
    <property type="protein sequence ID" value="GMF20236.1"/>
    <property type="molecule type" value="Genomic_DNA"/>
</dbReference>
<dbReference type="AlphaFoldDB" id="A0A9W6TV54"/>
<proteinExistence type="predicted"/>
<evidence type="ECO:0000313" key="2">
    <source>
        <dbReference type="EMBL" id="GMF20236.1"/>
    </source>
</evidence>
<protein>
    <submittedName>
        <fullName evidence="2">Unnamed protein product</fullName>
    </submittedName>
</protein>
<evidence type="ECO:0000313" key="3">
    <source>
        <dbReference type="Proteomes" id="UP001165083"/>
    </source>
</evidence>
<dbReference type="Proteomes" id="UP001165083">
    <property type="component" value="Unassembled WGS sequence"/>
</dbReference>
<keyword evidence="1" id="KW-0175">Coiled coil</keyword>
<sequence length="98" mass="11261">MEKFAAILGGVANMKTIDDKIDALTVKAKELQDENLALFKTIQQKGYNLEKLHDELGIAQRLATKTEQELKHDKFFLLYKEYEKLTKGLYGKDTLARK</sequence>
<feature type="coiled-coil region" evidence="1">
    <location>
        <begin position="14"/>
        <end position="69"/>
    </location>
</feature>
<evidence type="ECO:0000256" key="1">
    <source>
        <dbReference type="SAM" id="Coils"/>
    </source>
</evidence>
<keyword evidence="3" id="KW-1185">Reference proteome</keyword>
<comment type="caution">
    <text evidence="2">The sequence shown here is derived from an EMBL/GenBank/DDBJ whole genome shotgun (WGS) entry which is preliminary data.</text>
</comment>
<accession>A0A9W6TV54</accession>
<reference evidence="2" key="1">
    <citation type="submission" date="2023-04" db="EMBL/GenBank/DDBJ databases">
        <title>Phytophthora lilii NBRC 32176.</title>
        <authorList>
            <person name="Ichikawa N."/>
            <person name="Sato H."/>
            <person name="Tonouchi N."/>
        </authorList>
    </citation>
    <scope>NUCLEOTIDE SEQUENCE</scope>
    <source>
        <strain evidence="2">NBRC 32176</strain>
    </source>
</reference>